<dbReference type="Gramene" id="KFK39509">
    <property type="protein sequence ID" value="KFK39509"/>
    <property type="gene ID" value="AALP_AA3G253100"/>
</dbReference>
<dbReference type="AlphaFoldDB" id="A0A087HBK7"/>
<keyword evidence="1" id="KW-0479">Metal-binding</keyword>
<name>A0A087HBK7_ARAAL</name>
<dbReference type="SUPFAM" id="SSF57756">
    <property type="entry name" value="Retrovirus zinc finger-like domains"/>
    <property type="match status" value="1"/>
</dbReference>
<feature type="compositionally biased region" description="Low complexity" evidence="2">
    <location>
        <begin position="375"/>
        <end position="388"/>
    </location>
</feature>
<feature type="domain" description="CCHC-type" evidence="3">
    <location>
        <begin position="200"/>
        <end position="213"/>
    </location>
</feature>
<dbReference type="Proteomes" id="UP000029120">
    <property type="component" value="Chromosome 3"/>
</dbReference>
<sequence>MHTDSEEDSEDEEELSNFVAFLGITEFDEGEELSESESDGEHEDDLIKSYKEVRETLIRLGRENTLLIQEKRRLEALVESIQVELQAEKKLSQESVSLMKEKLILATKADMWEKELYAEKEVTVQLQAQLDLQYKKIHMFAGTKQLDKILSYGCTEKSYSGLGYTGRSASETENTQFVSAGFSHPIEQRNQSTTVRRTGCYFCGKHGHIKAFCYKFWNKIKKLRQQGKFFWNGWRSQIWVKKEDLLSTVSKRAPVTKTELNLQCNLACVSEERQNTGMWHLESSSSRHMTRDMSKLQNLNNVKGVEVTVRDRDHGVLQHKGGDKVRCGSSYKEKHVSDQQKKVHGIESKSVLNGTKKVACSEEKSSLNNQSSPKEQSSSAEQSGSERSVVQTAREVKLYLKEMIRCATSFVEALEGQLMTKL</sequence>
<keyword evidence="1" id="KW-0862">Zinc</keyword>
<evidence type="ECO:0000256" key="1">
    <source>
        <dbReference type="PROSITE-ProRule" id="PRU00047"/>
    </source>
</evidence>
<evidence type="ECO:0000313" key="5">
    <source>
        <dbReference type="Proteomes" id="UP000029120"/>
    </source>
</evidence>
<dbReference type="OrthoDB" id="1113820at2759"/>
<feature type="region of interest" description="Disordered" evidence="2">
    <location>
        <begin position="310"/>
        <end position="344"/>
    </location>
</feature>
<dbReference type="EMBL" id="CM002871">
    <property type="protein sequence ID" value="KFK39509.1"/>
    <property type="molecule type" value="Genomic_DNA"/>
</dbReference>
<evidence type="ECO:0000313" key="4">
    <source>
        <dbReference type="EMBL" id="KFK39509.1"/>
    </source>
</evidence>
<dbReference type="InterPro" id="IPR036875">
    <property type="entry name" value="Znf_CCHC_sf"/>
</dbReference>
<reference evidence="5" key="1">
    <citation type="journal article" date="2015" name="Nat. Plants">
        <title>Genome expansion of Arabis alpina linked with retrotransposition and reduced symmetric DNA methylation.</title>
        <authorList>
            <person name="Willing E.M."/>
            <person name="Rawat V."/>
            <person name="Mandakova T."/>
            <person name="Maumus F."/>
            <person name="James G.V."/>
            <person name="Nordstroem K.J."/>
            <person name="Becker C."/>
            <person name="Warthmann N."/>
            <person name="Chica C."/>
            <person name="Szarzynska B."/>
            <person name="Zytnicki M."/>
            <person name="Albani M.C."/>
            <person name="Kiefer C."/>
            <person name="Bergonzi S."/>
            <person name="Castaings L."/>
            <person name="Mateos J.L."/>
            <person name="Berns M.C."/>
            <person name="Bujdoso N."/>
            <person name="Piofczyk T."/>
            <person name="de Lorenzo L."/>
            <person name="Barrero-Sicilia C."/>
            <person name="Mateos I."/>
            <person name="Piednoel M."/>
            <person name="Hagmann J."/>
            <person name="Chen-Min-Tao R."/>
            <person name="Iglesias-Fernandez R."/>
            <person name="Schuster S.C."/>
            <person name="Alonso-Blanco C."/>
            <person name="Roudier F."/>
            <person name="Carbonero P."/>
            <person name="Paz-Ares J."/>
            <person name="Davis S.J."/>
            <person name="Pecinka A."/>
            <person name="Quesneville H."/>
            <person name="Colot V."/>
            <person name="Lysak M.A."/>
            <person name="Weigel D."/>
            <person name="Coupland G."/>
            <person name="Schneeberger K."/>
        </authorList>
    </citation>
    <scope>NUCLEOTIDE SEQUENCE [LARGE SCALE GENOMIC DNA]</scope>
    <source>
        <strain evidence="5">cv. Pajares</strain>
    </source>
</reference>
<evidence type="ECO:0000259" key="3">
    <source>
        <dbReference type="PROSITE" id="PS50158"/>
    </source>
</evidence>
<dbReference type="InterPro" id="IPR001878">
    <property type="entry name" value="Znf_CCHC"/>
</dbReference>
<dbReference type="GO" id="GO:0008270">
    <property type="term" value="F:zinc ion binding"/>
    <property type="evidence" value="ECO:0007669"/>
    <property type="project" value="UniProtKB-KW"/>
</dbReference>
<accession>A0A087HBK7</accession>
<dbReference type="GO" id="GO:0003676">
    <property type="term" value="F:nucleic acid binding"/>
    <property type="evidence" value="ECO:0007669"/>
    <property type="project" value="InterPro"/>
</dbReference>
<organism evidence="4 5">
    <name type="scientific">Arabis alpina</name>
    <name type="common">Alpine rock-cress</name>
    <dbReference type="NCBI Taxonomy" id="50452"/>
    <lineage>
        <taxon>Eukaryota</taxon>
        <taxon>Viridiplantae</taxon>
        <taxon>Streptophyta</taxon>
        <taxon>Embryophyta</taxon>
        <taxon>Tracheophyta</taxon>
        <taxon>Spermatophyta</taxon>
        <taxon>Magnoliopsida</taxon>
        <taxon>eudicotyledons</taxon>
        <taxon>Gunneridae</taxon>
        <taxon>Pentapetalae</taxon>
        <taxon>rosids</taxon>
        <taxon>malvids</taxon>
        <taxon>Brassicales</taxon>
        <taxon>Brassicaceae</taxon>
        <taxon>Arabideae</taxon>
        <taxon>Arabis</taxon>
    </lineage>
</organism>
<gene>
    <name evidence="4" type="ordered locus">AALP_Aa3g253100</name>
</gene>
<protein>
    <recommendedName>
        <fullName evidence="3">CCHC-type domain-containing protein</fullName>
    </recommendedName>
</protein>
<evidence type="ECO:0000256" key="2">
    <source>
        <dbReference type="SAM" id="MobiDB-lite"/>
    </source>
</evidence>
<feature type="region of interest" description="Disordered" evidence="2">
    <location>
        <begin position="361"/>
        <end position="388"/>
    </location>
</feature>
<dbReference type="PROSITE" id="PS50158">
    <property type="entry name" value="ZF_CCHC"/>
    <property type="match status" value="1"/>
</dbReference>
<proteinExistence type="predicted"/>
<keyword evidence="1" id="KW-0863">Zinc-finger</keyword>
<keyword evidence="5" id="KW-1185">Reference proteome</keyword>